<keyword evidence="5" id="KW-0256">Endoplasmic reticulum</keyword>
<dbReference type="STRING" id="590646.G3AYE6"/>
<dbReference type="EMBL" id="GL996512">
    <property type="protein sequence ID" value="EGV66200.1"/>
    <property type="molecule type" value="Genomic_DNA"/>
</dbReference>
<dbReference type="Pfam" id="PF03694">
    <property type="entry name" value="Erg28"/>
    <property type="match status" value="1"/>
</dbReference>
<evidence type="ECO:0000256" key="2">
    <source>
        <dbReference type="ARBA" id="ARBA00005377"/>
    </source>
</evidence>
<keyword evidence="11" id="KW-1207">Sterol metabolism</keyword>
<evidence type="ECO:0000313" key="14">
    <source>
        <dbReference type="EMBL" id="EGV66200.1"/>
    </source>
</evidence>
<keyword evidence="15" id="KW-1185">Reference proteome</keyword>
<dbReference type="EMBL" id="GL996512">
    <property type="protein sequence ID" value="EGV66201.1"/>
    <property type="molecule type" value="Genomic_DNA"/>
</dbReference>
<dbReference type="eggNOG" id="KOG3455">
    <property type="taxonomic scope" value="Eukaryota"/>
</dbReference>
<dbReference type="HOGENOM" id="CLU_114589_0_0_1"/>
<feature type="transmembrane region" description="Helical" evidence="13">
    <location>
        <begin position="59"/>
        <end position="82"/>
    </location>
</feature>
<dbReference type="GO" id="GO:0016126">
    <property type="term" value="P:sterol biosynthetic process"/>
    <property type="evidence" value="ECO:0007669"/>
    <property type="project" value="UniProtKB-KW"/>
</dbReference>
<evidence type="ECO:0000256" key="8">
    <source>
        <dbReference type="ARBA" id="ARBA00023011"/>
    </source>
</evidence>
<keyword evidence="6" id="KW-0752">Steroid biosynthesis</keyword>
<dbReference type="GO" id="GO:0005789">
    <property type="term" value="C:endoplasmic reticulum membrane"/>
    <property type="evidence" value="ECO:0007669"/>
    <property type="project" value="UniProtKB-SubCell"/>
</dbReference>
<keyword evidence="8" id="KW-0756">Sterol biosynthesis</keyword>
<evidence type="ECO:0000256" key="3">
    <source>
        <dbReference type="ARBA" id="ARBA00022516"/>
    </source>
</evidence>
<keyword evidence="9" id="KW-0443">Lipid metabolism</keyword>
<feature type="transmembrane region" description="Helical" evidence="13">
    <location>
        <begin position="20"/>
        <end position="39"/>
    </location>
</feature>
<organism evidence="15">
    <name type="scientific">Candida tenuis (strain ATCC 10573 / BCRC 21748 / CBS 615 / JCM 9827 / NBRC 10315 / NRRL Y-1498 / VKM Y-70)</name>
    <name type="common">Yeast</name>
    <name type="synonym">Yamadazyma tenuis</name>
    <dbReference type="NCBI Taxonomy" id="590646"/>
    <lineage>
        <taxon>Eukaryota</taxon>
        <taxon>Fungi</taxon>
        <taxon>Dikarya</taxon>
        <taxon>Ascomycota</taxon>
        <taxon>Saccharomycotina</taxon>
        <taxon>Pichiomycetes</taxon>
        <taxon>Debaryomycetaceae</taxon>
        <taxon>Yamadazyma</taxon>
    </lineage>
</organism>
<evidence type="ECO:0000256" key="9">
    <source>
        <dbReference type="ARBA" id="ARBA00023098"/>
    </source>
</evidence>
<evidence type="ECO:0000256" key="6">
    <source>
        <dbReference type="ARBA" id="ARBA00022955"/>
    </source>
</evidence>
<dbReference type="PANTHER" id="PTHR15451:SF19">
    <property type="entry name" value="ERGOSTEROL BIOSYNTHETIC PROTEIN 28 HOMOLOG"/>
    <property type="match status" value="1"/>
</dbReference>
<evidence type="ECO:0000256" key="13">
    <source>
        <dbReference type="SAM" id="Phobius"/>
    </source>
</evidence>
<comment type="subcellular location">
    <subcellularLocation>
        <location evidence="1">Endoplasmic reticulum membrane</location>
        <topology evidence="1">Multi-pass membrane protein</topology>
    </subcellularLocation>
</comment>
<dbReference type="OrthoDB" id="6485510at2759"/>
<sequence>MFIGLQSILPVSTPNGGYLPHWLFFISVVSIFNSVQAYFSTDLSKKVYSNASPSEISPLGVRTFGTWTFITSIVRLYGSWYLVGNKQIFELCFWSFFVAFTHFNLEWLVYKNCKFDKGLAGPFLVSTISMIWMLSQKDFYLSADISL</sequence>
<evidence type="ECO:0000256" key="7">
    <source>
        <dbReference type="ARBA" id="ARBA00022989"/>
    </source>
</evidence>
<name>G3AYE6_CANTC</name>
<keyword evidence="3" id="KW-0444">Lipid biosynthesis</keyword>
<reference evidence="14 15" key="1">
    <citation type="journal article" date="2011" name="Proc. Natl. Acad. Sci. U.S.A.">
        <title>Comparative genomics of xylose-fermenting fungi for enhanced biofuel production.</title>
        <authorList>
            <person name="Wohlbach D.J."/>
            <person name="Kuo A."/>
            <person name="Sato T.K."/>
            <person name="Potts K.M."/>
            <person name="Salamov A.A."/>
            <person name="LaButti K.M."/>
            <person name="Sun H."/>
            <person name="Clum A."/>
            <person name="Pangilinan J.L."/>
            <person name="Lindquist E.A."/>
            <person name="Lucas S."/>
            <person name="Lapidus A."/>
            <person name="Jin M."/>
            <person name="Gunawan C."/>
            <person name="Balan V."/>
            <person name="Dale B.E."/>
            <person name="Jeffries T.W."/>
            <person name="Zinkel R."/>
            <person name="Barry K.W."/>
            <person name="Grigoriev I.V."/>
            <person name="Gasch A.P."/>
        </authorList>
    </citation>
    <scope>NUCLEOTIDE SEQUENCE [LARGE SCALE GENOMIC DNA]</scope>
    <source>
        <strain evidence="14">ATCC 10573</strain>
        <strain evidence="15">ATCC 10573 / BCRC 21748 / CBS 615 / JCM 9827 / NBRC 10315 / NRRL Y-1498 / VKM Y-70</strain>
    </source>
</reference>
<evidence type="ECO:0000313" key="15">
    <source>
        <dbReference type="Proteomes" id="UP000000707"/>
    </source>
</evidence>
<evidence type="ECO:0000256" key="10">
    <source>
        <dbReference type="ARBA" id="ARBA00023136"/>
    </source>
</evidence>
<feature type="transmembrane region" description="Helical" evidence="13">
    <location>
        <begin position="88"/>
        <end position="107"/>
    </location>
</feature>
<evidence type="ECO:0000256" key="11">
    <source>
        <dbReference type="ARBA" id="ARBA00023166"/>
    </source>
</evidence>
<protein>
    <submittedName>
        <fullName evidence="14">Erg28-domain-containing protein</fullName>
    </submittedName>
</protein>
<comment type="similarity">
    <text evidence="2">Belongs to the ERG28 family.</text>
</comment>
<dbReference type="AlphaFoldDB" id="G3AYE6"/>
<evidence type="ECO:0000256" key="5">
    <source>
        <dbReference type="ARBA" id="ARBA00022824"/>
    </source>
</evidence>
<keyword evidence="7 13" id="KW-1133">Transmembrane helix</keyword>
<accession>G3AYE6</accession>
<evidence type="ECO:0000256" key="12">
    <source>
        <dbReference type="ARBA" id="ARBA00023221"/>
    </source>
</evidence>
<dbReference type="Proteomes" id="UP000000707">
    <property type="component" value="Unassembled WGS sequence"/>
</dbReference>
<evidence type="ECO:0000256" key="4">
    <source>
        <dbReference type="ARBA" id="ARBA00022692"/>
    </source>
</evidence>
<dbReference type="InterPro" id="IPR005352">
    <property type="entry name" value="Erg28"/>
</dbReference>
<dbReference type="GO" id="GO:0030674">
    <property type="term" value="F:protein-macromolecule adaptor activity"/>
    <property type="evidence" value="ECO:0007669"/>
    <property type="project" value="TreeGrafter"/>
</dbReference>
<evidence type="ECO:0000256" key="1">
    <source>
        <dbReference type="ARBA" id="ARBA00004477"/>
    </source>
</evidence>
<proteinExistence type="inferred from homology"/>
<dbReference type="PANTHER" id="PTHR15451">
    <property type="entry name" value="ERGOSTEROL BIOSYNTHETIC PROTEIN 28-RELATED"/>
    <property type="match status" value="1"/>
</dbReference>
<gene>
    <name evidence="14" type="ORF">CANTEDRAFT_112697</name>
</gene>
<keyword evidence="10 13" id="KW-0472">Membrane</keyword>
<keyword evidence="4 13" id="KW-0812">Transmembrane</keyword>
<keyword evidence="12" id="KW-0753">Steroid metabolism</keyword>